<dbReference type="RefSeq" id="WP_380022628.1">
    <property type="nucleotide sequence ID" value="NZ_JBHSHD010000016.1"/>
</dbReference>
<name>A0ABV9QZZ0_9GAMM</name>
<feature type="chain" id="PRO_5046359988" evidence="1">
    <location>
        <begin position="25"/>
        <end position="252"/>
    </location>
</feature>
<sequence>MNTKMKVLSLALVGLAGFAGSAMAACPAGPTTADGGAWTSKSVLPPSTSSLTIATPGLDSTECKLVSSLGPSTTASSFVRYNHASPETSYRFQFLVDTNALSDFSSTDNVVVFQAPAQNTANGFNRLLRVSLVAGPAGAKRIRFIAQCGSGTFSCAQSFATDLTPGVNRIEGFLKVGAGAAGELKYWVNAAAGTTEPTESGSIANLDNAAWGGVAAASLGLTAPSAAFKTNHATQAVGFDTFDSRRTTYIGH</sequence>
<dbReference type="PROSITE" id="PS51257">
    <property type="entry name" value="PROKAR_LIPOPROTEIN"/>
    <property type="match status" value="1"/>
</dbReference>
<evidence type="ECO:0000256" key="1">
    <source>
        <dbReference type="SAM" id="SignalP"/>
    </source>
</evidence>
<dbReference type="EMBL" id="JBHSHD010000016">
    <property type="protein sequence ID" value="MFC4822351.1"/>
    <property type="molecule type" value="Genomic_DNA"/>
</dbReference>
<evidence type="ECO:0000313" key="2">
    <source>
        <dbReference type="EMBL" id="MFC4822351.1"/>
    </source>
</evidence>
<gene>
    <name evidence="2" type="ORF">ACFO6Q_18650</name>
</gene>
<keyword evidence="1" id="KW-0732">Signal</keyword>
<reference evidence="3" key="1">
    <citation type="journal article" date="2019" name="Int. J. Syst. Evol. Microbiol.">
        <title>The Global Catalogue of Microorganisms (GCM) 10K type strain sequencing project: providing services to taxonomists for standard genome sequencing and annotation.</title>
        <authorList>
            <consortium name="The Broad Institute Genomics Platform"/>
            <consortium name="The Broad Institute Genome Sequencing Center for Infectious Disease"/>
            <person name="Wu L."/>
            <person name="Ma J."/>
        </authorList>
    </citation>
    <scope>NUCLEOTIDE SEQUENCE [LARGE SCALE GENOMIC DNA]</scope>
    <source>
        <strain evidence="3">CCUG 30340</strain>
    </source>
</reference>
<comment type="caution">
    <text evidence="2">The sequence shown here is derived from an EMBL/GenBank/DDBJ whole genome shotgun (WGS) entry which is preliminary data.</text>
</comment>
<keyword evidence="3" id="KW-1185">Reference proteome</keyword>
<accession>A0ABV9QZZ0</accession>
<evidence type="ECO:0000313" key="3">
    <source>
        <dbReference type="Proteomes" id="UP001595886"/>
    </source>
</evidence>
<dbReference type="Proteomes" id="UP001595886">
    <property type="component" value="Unassembled WGS sequence"/>
</dbReference>
<organism evidence="2 3">
    <name type="scientific">Dokdonella ginsengisoli</name>
    <dbReference type="NCBI Taxonomy" id="363846"/>
    <lineage>
        <taxon>Bacteria</taxon>
        <taxon>Pseudomonadati</taxon>
        <taxon>Pseudomonadota</taxon>
        <taxon>Gammaproteobacteria</taxon>
        <taxon>Lysobacterales</taxon>
        <taxon>Rhodanobacteraceae</taxon>
        <taxon>Dokdonella</taxon>
    </lineage>
</organism>
<proteinExistence type="predicted"/>
<feature type="signal peptide" evidence="1">
    <location>
        <begin position="1"/>
        <end position="24"/>
    </location>
</feature>
<protein>
    <submittedName>
        <fullName evidence="2">Uncharacterized protein</fullName>
    </submittedName>
</protein>